<reference evidence="6 7" key="1">
    <citation type="submission" date="2023-10" db="EMBL/GenBank/DDBJ databases">
        <title>Draft genome sequence of Xylaria bambusicola isolate GMP-LS, the root and basal stem rot pathogen of sugarcane in Indonesia.</title>
        <authorList>
            <person name="Selvaraj P."/>
            <person name="Muralishankar V."/>
            <person name="Muruganantham S."/>
            <person name="Sp S."/>
            <person name="Haryani S."/>
            <person name="Lau K.J.X."/>
            <person name="Naqvi N.I."/>
        </authorList>
    </citation>
    <scope>NUCLEOTIDE SEQUENCE [LARGE SCALE GENOMIC DNA]</scope>
    <source>
        <strain evidence="6">GMP-LS</strain>
    </source>
</reference>
<evidence type="ECO:0000256" key="1">
    <source>
        <dbReference type="ARBA" id="ARBA00001937"/>
    </source>
</evidence>
<organism evidence="6 7">
    <name type="scientific">Xylaria bambusicola</name>
    <dbReference type="NCBI Taxonomy" id="326684"/>
    <lineage>
        <taxon>Eukaryota</taxon>
        <taxon>Fungi</taxon>
        <taxon>Dikarya</taxon>
        <taxon>Ascomycota</taxon>
        <taxon>Pezizomycotina</taxon>
        <taxon>Sordariomycetes</taxon>
        <taxon>Xylariomycetidae</taxon>
        <taxon>Xylariales</taxon>
        <taxon>Xylariaceae</taxon>
        <taxon>Xylaria</taxon>
    </lineage>
</organism>
<dbReference type="InterPro" id="IPR006368">
    <property type="entry name" value="GDP_Man_deHydtase"/>
</dbReference>
<keyword evidence="7" id="KW-1185">Reference proteome</keyword>
<accession>A0AAN7UZM8</accession>
<dbReference type="PANTHER" id="PTHR43715">
    <property type="entry name" value="GDP-MANNOSE 4,6-DEHYDRATASE"/>
    <property type="match status" value="1"/>
</dbReference>
<evidence type="ECO:0000313" key="7">
    <source>
        <dbReference type="Proteomes" id="UP001305414"/>
    </source>
</evidence>
<proteinExistence type="inferred from homology"/>
<dbReference type="AlphaFoldDB" id="A0AAN7UZM8"/>
<name>A0AAN7UZM8_9PEZI</name>
<dbReference type="Gene3D" id="3.90.25.10">
    <property type="entry name" value="UDP-galactose 4-epimerase, domain 1"/>
    <property type="match status" value="1"/>
</dbReference>
<protein>
    <recommendedName>
        <fullName evidence="3">GDP-mannose 4,6-dehydratase</fullName>
        <ecNumber evidence="3">4.2.1.47</ecNumber>
    </recommendedName>
</protein>
<dbReference type="GO" id="GO:0008446">
    <property type="term" value="F:GDP-mannose 4,6-dehydratase activity"/>
    <property type="evidence" value="ECO:0007669"/>
    <property type="project" value="UniProtKB-EC"/>
</dbReference>
<comment type="caution">
    <text evidence="6">The sequence shown here is derived from an EMBL/GenBank/DDBJ whole genome shotgun (WGS) entry which is preliminary data.</text>
</comment>
<sequence length="78" mass="8739">MRIARAVALHTLGLSEKPLSLAGLDMERDWGHARDYVAGIWAMLQQEVPRDLLLATGEKHSVREFIETAFTHVGVSLR</sequence>
<feature type="domain" description="NAD(P)-binding" evidence="5">
    <location>
        <begin position="2"/>
        <end position="76"/>
    </location>
</feature>
<evidence type="ECO:0000256" key="4">
    <source>
        <dbReference type="ARBA" id="ARBA00023239"/>
    </source>
</evidence>
<evidence type="ECO:0000256" key="2">
    <source>
        <dbReference type="ARBA" id="ARBA00009263"/>
    </source>
</evidence>
<dbReference type="Proteomes" id="UP001305414">
    <property type="component" value="Unassembled WGS sequence"/>
</dbReference>
<dbReference type="Pfam" id="PF16363">
    <property type="entry name" value="GDP_Man_Dehyd"/>
    <property type="match status" value="1"/>
</dbReference>
<evidence type="ECO:0000256" key="3">
    <source>
        <dbReference type="ARBA" id="ARBA00011989"/>
    </source>
</evidence>
<comment type="cofactor">
    <cofactor evidence="1">
        <name>NADP(+)</name>
        <dbReference type="ChEBI" id="CHEBI:58349"/>
    </cofactor>
</comment>
<dbReference type="Gene3D" id="3.40.50.720">
    <property type="entry name" value="NAD(P)-binding Rossmann-like Domain"/>
    <property type="match status" value="1"/>
</dbReference>
<dbReference type="InterPro" id="IPR036291">
    <property type="entry name" value="NAD(P)-bd_dom_sf"/>
</dbReference>
<evidence type="ECO:0000313" key="6">
    <source>
        <dbReference type="EMBL" id="KAK5633884.1"/>
    </source>
</evidence>
<comment type="similarity">
    <text evidence="2">Belongs to the NAD(P)-dependent epimerase/dehydratase family. GDP-mannose 4,6-dehydratase subfamily.</text>
</comment>
<dbReference type="SUPFAM" id="SSF51735">
    <property type="entry name" value="NAD(P)-binding Rossmann-fold domains"/>
    <property type="match status" value="1"/>
</dbReference>
<dbReference type="EC" id="4.2.1.47" evidence="3"/>
<gene>
    <name evidence="6" type="ORF">RRF57_009598</name>
</gene>
<keyword evidence="4" id="KW-0456">Lyase</keyword>
<dbReference type="InterPro" id="IPR016040">
    <property type="entry name" value="NAD(P)-bd_dom"/>
</dbReference>
<dbReference type="PANTHER" id="PTHR43715:SF1">
    <property type="entry name" value="GDP-MANNOSE 4,6 DEHYDRATASE"/>
    <property type="match status" value="1"/>
</dbReference>
<dbReference type="EMBL" id="JAWHQM010000036">
    <property type="protein sequence ID" value="KAK5633884.1"/>
    <property type="molecule type" value="Genomic_DNA"/>
</dbReference>
<dbReference type="GO" id="GO:0042351">
    <property type="term" value="P:'de novo' GDP-L-fucose biosynthetic process"/>
    <property type="evidence" value="ECO:0007669"/>
    <property type="project" value="TreeGrafter"/>
</dbReference>
<evidence type="ECO:0000259" key="5">
    <source>
        <dbReference type="Pfam" id="PF16363"/>
    </source>
</evidence>